<dbReference type="PANTHER" id="PTHR34575">
    <property type="entry name" value="PROTEIN PAM68, CHLOROPLASTIC"/>
    <property type="match status" value="1"/>
</dbReference>
<feature type="transmembrane region" description="Helical" evidence="2">
    <location>
        <begin position="89"/>
        <end position="108"/>
    </location>
</feature>
<gene>
    <name evidence="3" type="ORF">C1H46_032847</name>
</gene>
<protein>
    <submittedName>
        <fullName evidence="3">Uncharacterized protein</fullName>
    </submittedName>
</protein>
<reference evidence="3 4" key="1">
    <citation type="journal article" date="2019" name="G3 (Bethesda)">
        <title>Sequencing of a Wild Apple (Malus baccata) Genome Unravels the Differences Between Cultivated and Wild Apple Species Regarding Disease Resistance and Cold Tolerance.</title>
        <authorList>
            <person name="Chen X."/>
        </authorList>
    </citation>
    <scope>NUCLEOTIDE SEQUENCE [LARGE SCALE GENOMIC DNA]</scope>
    <source>
        <strain evidence="4">cv. Shandingzi</strain>
        <tissue evidence="3">Leaves</tissue>
    </source>
</reference>
<keyword evidence="4" id="KW-1185">Reference proteome</keyword>
<evidence type="ECO:0000313" key="3">
    <source>
        <dbReference type="EMBL" id="TQD81609.1"/>
    </source>
</evidence>
<comment type="caution">
    <text evidence="3">The sequence shown here is derived from an EMBL/GenBank/DDBJ whole genome shotgun (WGS) entry which is preliminary data.</text>
</comment>
<keyword evidence="2" id="KW-1133">Transmembrane helix</keyword>
<dbReference type="PANTHER" id="PTHR34575:SF6">
    <property type="entry name" value="EXPRESSED PROTEIN"/>
    <property type="match status" value="1"/>
</dbReference>
<accession>A0A540L5I8</accession>
<dbReference type="EMBL" id="VIEB01000758">
    <property type="protein sequence ID" value="TQD81609.1"/>
    <property type="molecule type" value="Genomic_DNA"/>
</dbReference>
<feature type="region of interest" description="Disordered" evidence="1">
    <location>
        <begin position="49"/>
        <end position="78"/>
    </location>
</feature>
<evidence type="ECO:0000256" key="2">
    <source>
        <dbReference type="SAM" id="Phobius"/>
    </source>
</evidence>
<dbReference type="Pfam" id="PF11947">
    <property type="entry name" value="DUF3464"/>
    <property type="match status" value="1"/>
</dbReference>
<sequence>MKTLIFCSQPSLYLPNSLPWKPKTLTFHPTTLQNLGHLKRSTYKTHANAKGFGSAPPATTKEMPTSKNSGKKDNNDGDEEVPQVVFERMLVRIIAAVGLPLATGFAFLKVFDAVKEKHLWDVPLWLPFLTTLLTFGASALGIAYGALSTSWDAEKKGSVLGLEEAQSNWVEMWREEDESNNSNK</sequence>
<proteinExistence type="predicted"/>
<dbReference type="Proteomes" id="UP000315295">
    <property type="component" value="Unassembled WGS sequence"/>
</dbReference>
<keyword evidence="2" id="KW-0812">Transmembrane</keyword>
<name>A0A540L5I8_MALBA</name>
<feature type="transmembrane region" description="Helical" evidence="2">
    <location>
        <begin position="128"/>
        <end position="147"/>
    </location>
</feature>
<dbReference type="STRING" id="106549.A0A540L5I8"/>
<organism evidence="3 4">
    <name type="scientific">Malus baccata</name>
    <name type="common">Siberian crab apple</name>
    <name type="synonym">Pyrus baccata</name>
    <dbReference type="NCBI Taxonomy" id="106549"/>
    <lineage>
        <taxon>Eukaryota</taxon>
        <taxon>Viridiplantae</taxon>
        <taxon>Streptophyta</taxon>
        <taxon>Embryophyta</taxon>
        <taxon>Tracheophyta</taxon>
        <taxon>Spermatophyta</taxon>
        <taxon>Magnoliopsida</taxon>
        <taxon>eudicotyledons</taxon>
        <taxon>Gunneridae</taxon>
        <taxon>Pentapetalae</taxon>
        <taxon>rosids</taxon>
        <taxon>fabids</taxon>
        <taxon>Rosales</taxon>
        <taxon>Rosaceae</taxon>
        <taxon>Amygdaloideae</taxon>
        <taxon>Maleae</taxon>
        <taxon>Malus</taxon>
    </lineage>
</organism>
<dbReference type="AlphaFoldDB" id="A0A540L5I8"/>
<keyword evidence="2" id="KW-0472">Membrane</keyword>
<dbReference type="InterPro" id="IPR021855">
    <property type="entry name" value="PAM68-like"/>
</dbReference>
<evidence type="ECO:0000313" key="4">
    <source>
        <dbReference type="Proteomes" id="UP000315295"/>
    </source>
</evidence>
<evidence type="ECO:0000256" key="1">
    <source>
        <dbReference type="SAM" id="MobiDB-lite"/>
    </source>
</evidence>